<evidence type="ECO:0000313" key="2">
    <source>
        <dbReference type="EMBL" id="QDU82465.1"/>
    </source>
</evidence>
<gene>
    <name evidence="2" type="ORF">Pla110_42220</name>
</gene>
<evidence type="ECO:0000256" key="1">
    <source>
        <dbReference type="SAM" id="Phobius"/>
    </source>
</evidence>
<evidence type="ECO:0000313" key="3">
    <source>
        <dbReference type="Proteomes" id="UP000317178"/>
    </source>
</evidence>
<protein>
    <submittedName>
        <fullName evidence="2">Uncharacterized protein</fullName>
    </submittedName>
</protein>
<keyword evidence="1" id="KW-1133">Transmembrane helix</keyword>
<sequence length="176" mass="19903">MIFLVNSDVFLLLTDTVILDTKEWRKGISKMVRIFQVVFCVLIAIVFINWSDGMGAPSSEGISLKERIERLERQPSISAWGVLSRSASPESCKVIRQYGIDPIEPGDDNSSIIRFSNQRSDTNYAVFVSSNIAHAWVRERHLDHLVIDATSIDRETKLHRGDGGYQLSIMIVDHPE</sequence>
<dbReference type="KEGG" id="plon:Pla110_42220"/>
<keyword evidence="1" id="KW-0812">Transmembrane</keyword>
<keyword evidence="1" id="KW-0472">Membrane</keyword>
<name>A0A518CTD2_9PLAN</name>
<feature type="transmembrane region" description="Helical" evidence="1">
    <location>
        <begin position="31"/>
        <end position="50"/>
    </location>
</feature>
<dbReference type="EMBL" id="CP036281">
    <property type="protein sequence ID" value="QDU82465.1"/>
    <property type="molecule type" value="Genomic_DNA"/>
</dbReference>
<accession>A0A518CTD2</accession>
<proteinExistence type="predicted"/>
<dbReference type="Proteomes" id="UP000317178">
    <property type="component" value="Chromosome"/>
</dbReference>
<keyword evidence="3" id="KW-1185">Reference proteome</keyword>
<organism evidence="2 3">
    <name type="scientific">Polystyrenella longa</name>
    <dbReference type="NCBI Taxonomy" id="2528007"/>
    <lineage>
        <taxon>Bacteria</taxon>
        <taxon>Pseudomonadati</taxon>
        <taxon>Planctomycetota</taxon>
        <taxon>Planctomycetia</taxon>
        <taxon>Planctomycetales</taxon>
        <taxon>Planctomycetaceae</taxon>
        <taxon>Polystyrenella</taxon>
    </lineage>
</organism>
<dbReference type="AlphaFoldDB" id="A0A518CTD2"/>
<reference evidence="2 3" key="1">
    <citation type="submission" date="2019-02" db="EMBL/GenBank/DDBJ databases">
        <title>Deep-cultivation of Planctomycetes and their phenomic and genomic characterization uncovers novel biology.</title>
        <authorList>
            <person name="Wiegand S."/>
            <person name="Jogler M."/>
            <person name="Boedeker C."/>
            <person name="Pinto D."/>
            <person name="Vollmers J."/>
            <person name="Rivas-Marin E."/>
            <person name="Kohn T."/>
            <person name="Peeters S.H."/>
            <person name="Heuer A."/>
            <person name="Rast P."/>
            <person name="Oberbeckmann S."/>
            <person name="Bunk B."/>
            <person name="Jeske O."/>
            <person name="Meyerdierks A."/>
            <person name="Storesund J.E."/>
            <person name="Kallscheuer N."/>
            <person name="Luecker S."/>
            <person name="Lage O.M."/>
            <person name="Pohl T."/>
            <person name="Merkel B.J."/>
            <person name="Hornburger P."/>
            <person name="Mueller R.-W."/>
            <person name="Bruemmer F."/>
            <person name="Labrenz M."/>
            <person name="Spormann A.M."/>
            <person name="Op den Camp H."/>
            <person name="Overmann J."/>
            <person name="Amann R."/>
            <person name="Jetten M.S.M."/>
            <person name="Mascher T."/>
            <person name="Medema M.H."/>
            <person name="Devos D.P."/>
            <person name="Kaster A.-K."/>
            <person name="Ovreas L."/>
            <person name="Rohde M."/>
            <person name="Galperin M.Y."/>
            <person name="Jogler C."/>
        </authorList>
    </citation>
    <scope>NUCLEOTIDE SEQUENCE [LARGE SCALE GENOMIC DNA]</scope>
    <source>
        <strain evidence="2 3">Pla110</strain>
    </source>
</reference>